<feature type="signal peptide" evidence="2">
    <location>
        <begin position="1"/>
        <end position="35"/>
    </location>
</feature>
<feature type="chain" id="PRO_5039225570" evidence="2">
    <location>
        <begin position="36"/>
        <end position="137"/>
    </location>
</feature>
<dbReference type="RefSeq" id="WP_188428870.1">
    <property type="nucleotide sequence ID" value="NZ_BAABKH010000005.1"/>
</dbReference>
<sequence length="137" mass="14735">MSISQHRIASPRHHQHGARTTLVAALLLASAGLTACGQQEAPESLPSPPAPTTSSSRVPAVPAGLPYQGDDRLLKDLSSARLQADRLQQQQRELWESCVDGAAYGQIITTRVSEQLADSRCPEPHIPIPGRYAPRAQ</sequence>
<dbReference type="EMBL" id="BMEM01000001">
    <property type="protein sequence ID" value="GGF46634.1"/>
    <property type="molecule type" value="Genomic_DNA"/>
</dbReference>
<protein>
    <submittedName>
        <fullName evidence="3">Uncharacterized protein</fullName>
    </submittedName>
</protein>
<dbReference type="AlphaFoldDB" id="A0A917F4T1"/>
<feature type="region of interest" description="Disordered" evidence="1">
    <location>
        <begin position="37"/>
        <end position="69"/>
    </location>
</feature>
<evidence type="ECO:0000313" key="4">
    <source>
        <dbReference type="Proteomes" id="UP000605670"/>
    </source>
</evidence>
<keyword evidence="2" id="KW-0732">Signal</keyword>
<keyword evidence="4" id="KW-1185">Reference proteome</keyword>
<evidence type="ECO:0000313" key="3">
    <source>
        <dbReference type="EMBL" id="GGF46634.1"/>
    </source>
</evidence>
<reference evidence="3" key="1">
    <citation type="journal article" date="2014" name="Int. J. Syst. Evol. Microbiol.">
        <title>Complete genome sequence of Corynebacterium casei LMG S-19264T (=DSM 44701T), isolated from a smear-ripened cheese.</title>
        <authorList>
            <consortium name="US DOE Joint Genome Institute (JGI-PGF)"/>
            <person name="Walter F."/>
            <person name="Albersmeier A."/>
            <person name="Kalinowski J."/>
            <person name="Ruckert C."/>
        </authorList>
    </citation>
    <scope>NUCLEOTIDE SEQUENCE</scope>
    <source>
        <strain evidence="3">CGMCC 1.12160</strain>
    </source>
</reference>
<gene>
    <name evidence="3" type="ORF">GCM10011366_12920</name>
</gene>
<comment type="caution">
    <text evidence="3">The sequence shown here is derived from an EMBL/GenBank/DDBJ whole genome shotgun (WGS) entry which is preliminary data.</text>
</comment>
<reference evidence="3" key="2">
    <citation type="submission" date="2020-09" db="EMBL/GenBank/DDBJ databases">
        <authorList>
            <person name="Sun Q."/>
            <person name="Zhou Y."/>
        </authorList>
    </citation>
    <scope>NUCLEOTIDE SEQUENCE</scope>
    <source>
        <strain evidence="3">CGMCC 1.12160</strain>
    </source>
</reference>
<dbReference type="Proteomes" id="UP000605670">
    <property type="component" value="Unassembled WGS sequence"/>
</dbReference>
<evidence type="ECO:0000256" key="2">
    <source>
        <dbReference type="SAM" id="SignalP"/>
    </source>
</evidence>
<evidence type="ECO:0000256" key="1">
    <source>
        <dbReference type="SAM" id="MobiDB-lite"/>
    </source>
</evidence>
<accession>A0A917F4T1</accession>
<organism evidence="3 4">
    <name type="scientific">Ornithinimicrobium tianjinense</name>
    <dbReference type="NCBI Taxonomy" id="1195761"/>
    <lineage>
        <taxon>Bacteria</taxon>
        <taxon>Bacillati</taxon>
        <taxon>Actinomycetota</taxon>
        <taxon>Actinomycetes</taxon>
        <taxon>Micrococcales</taxon>
        <taxon>Ornithinimicrobiaceae</taxon>
        <taxon>Ornithinimicrobium</taxon>
    </lineage>
</organism>
<proteinExistence type="predicted"/>
<name>A0A917F4T1_9MICO</name>